<gene>
    <name evidence="1" type="ORF">HMPREF1076_04858</name>
</gene>
<reference evidence="1 2" key="1">
    <citation type="submission" date="2012-02" db="EMBL/GenBank/DDBJ databases">
        <title>The Genome Sequence of Parabacteroides goldsteinii CL02T12C30.</title>
        <authorList>
            <consortium name="The Broad Institute Genome Sequencing Platform"/>
            <person name="Earl A."/>
            <person name="Ward D."/>
            <person name="Feldgarden M."/>
            <person name="Gevers D."/>
            <person name="Zitomersky N.L."/>
            <person name="Coyne M.J."/>
            <person name="Comstock L.E."/>
            <person name="Young S.K."/>
            <person name="Zeng Q."/>
            <person name="Gargeya S."/>
            <person name="Fitzgerald M."/>
            <person name="Haas B."/>
            <person name="Abouelleil A."/>
            <person name="Alvarado L."/>
            <person name="Arachchi H.M."/>
            <person name="Berlin A."/>
            <person name="Chapman S.B."/>
            <person name="Gearin G."/>
            <person name="Goldberg J."/>
            <person name="Griggs A."/>
            <person name="Gujja S."/>
            <person name="Hansen M."/>
            <person name="Heiman D."/>
            <person name="Howarth C."/>
            <person name="Larimer J."/>
            <person name="Lui A."/>
            <person name="MacDonald P.J.P."/>
            <person name="McCowen C."/>
            <person name="Montmayeur A."/>
            <person name="Murphy C."/>
            <person name="Neiman D."/>
            <person name="Pearson M."/>
            <person name="Priest M."/>
            <person name="Roberts A."/>
            <person name="Saif S."/>
            <person name="Shea T."/>
            <person name="Sisk P."/>
            <person name="Stolte C."/>
            <person name="Sykes S."/>
            <person name="Wortman J."/>
            <person name="Nusbaum C."/>
            <person name="Birren B."/>
        </authorList>
    </citation>
    <scope>NUCLEOTIDE SEQUENCE [LARGE SCALE GENOMIC DNA]</scope>
    <source>
        <strain evidence="1 2">CL02T12C30</strain>
    </source>
</reference>
<protein>
    <submittedName>
        <fullName evidence="1">Uncharacterized protein</fullName>
    </submittedName>
</protein>
<dbReference type="Proteomes" id="UP000006330">
    <property type="component" value="Unassembled WGS sequence"/>
</dbReference>
<sequence length="239" mass="28119">MQMFEKYTNILYKQIGENKQKQIESCHVGKFLMLLGDEVSIVEATEQPDFILKYQNSEIGLEHQIIVDYKEKIQEGQFETIISAIEKELQNEPDLPNFLANIHIMPYATYKLHEKKKVISLLKNIVIKYIKTGELKENDYIEHISIQPHSFKSLSIIHSWWQNNITQDILQQAIEKKEAKFDSYQKSHPIPMWLLLVIGGIGSSSYIIENHNTIEKFPNSRFSRIYLLEDIYLNLYQLK</sequence>
<dbReference type="EMBL" id="AGZO01000038">
    <property type="protein sequence ID" value="EKN07958.1"/>
    <property type="molecule type" value="Genomic_DNA"/>
</dbReference>
<dbReference type="HOGENOM" id="CLU_1101176_0_0_10"/>
<proteinExistence type="predicted"/>
<name>K5ZWZ5_9BACT</name>
<evidence type="ECO:0000313" key="2">
    <source>
        <dbReference type="Proteomes" id="UP000006330"/>
    </source>
</evidence>
<evidence type="ECO:0000313" key="1">
    <source>
        <dbReference type="EMBL" id="EKN07958.1"/>
    </source>
</evidence>
<organism evidence="1 2">
    <name type="scientific">Parabacteroides goldsteinii CL02T12C30</name>
    <dbReference type="NCBI Taxonomy" id="999418"/>
    <lineage>
        <taxon>Bacteria</taxon>
        <taxon>Pseudomonadati</taxon>
        <taxon>Bacteroidota</taxon>
        <taxon>Bacteroidia</taxon>
        <taxon>Bacteroidales</taxon>
        <taxon>Tannerellaceae</taxon>
        <taxon>Parabacteroides</taxon>
    </lineage>
</organism>
<comment type="caution">
    <text evidence="1">The sequence shown here is derived from an EMBL/GenBank/DDBJ whole genome shotgun (WGS) entry which is preliminary data.</text>
</comment>
<accession>K5ZWZ5</accession>
<dbReference type="AlphaFoldDB" id="K5ZWZ5"/>
<dbReference type="PATRIC" id="fig|999418.3.peg.4926"/>